<name>A0A5N5F845_9ROSA</name>
<feature type="compositionally biased region" description="Polar residues" evidence="2">
    <location>
        <begin position="285"/>
        <end position="308"/>
    </location>
</feature>
<feature type="coiled-coil region" evidence="1">
    <location>
        <begin position="226"/>
        <end position="253"/>
    </location>
</feature>
<gene>
    <name evidence="3" type="ORF">D8674_000272</name>
</gene>
<protein>
    <submittedName>
        <fullName evidence="3">Uncharacterized protein</fullName>
    </submittedName>
</protein>
<evidence type="ECO:0000313" key="3">
    <source>
        <dbReference type="EMBL" id="KAB2597352.1"/>
    </source>
</evidence>
<evidence type="ECO:0000256" key="1">
    <source>
        <dbReference type="SAM" id="Coils"/>
    </source>
</evidence>
<evidence type="ECO:0000256" key="2">
    <source>
        <dbReference type="SAM" id="MobiDB-lite"/>
    </source>
</evidence>
<evidence type="ECO:0000313" key="4">
    <source>
        <dbReference type="Proteomes" id="UP000327157"/>
    </source>
</evidence>
<keyword evidence="4" id="KW-1185">Reference proteome</keyword>
<keyword evidence="1" id="KW-0175">Coiled coil</keyword>
<sequence>MPSGPYDMRQYVEFAHTIGVAMKNNFPAEWRSWKYVLENVKKVHHYDLTNLNANQNQYINNLCAGRFTQWKSDLPKHYEKYDGLEVVLADGCPIELVDRRDEWELLCGHFHDERYLKKVKANSINRLKKKLFHCFGSRRFSYRLEEQRKFPKIEMFKKVYVRPGDELTEQLHSTMVDKGQTVLEEVASQLPPIMMDTLDQTLGHRRGNVHRGLGKARLWDLSTSSSKLRTEEVESLTSEVADLKEQTAAQQSQLAAQSSLMNQIRLTLQISSIRFSDVEPPPATSQPTATVAKTSQPQRSSNTTSRQL</sequence>
<dbReference type="EMBL" id="SMOL01000768">
    <property type="protein sequence ID" value="KAB2597352.1"/>
    <property type="molecule type" value="Genomic_DNA"/>
</dbReference>
<feature type="region of interest" description="Disordered" evidence="2">
    <location>
        <begin position="277"/>
        <end position="308"/>
    </location>
</feature>
<dbReference type="AlphaFoldDB" id="A0A5N5F845"/>
<dbReference type="OrthoDB" id="10461901at2759"/>
<reference evidence="3 4" key="1">
    <citation type="submission" date="2019-09" db="EMBL/GenBank/DDBJ databases">
        <authorList>
            <person name="Ou C."/>
        </authorList>
    </citation>
    <scope>NUCLEOTIDE SEQUENCE [LARGE SCALE GENOMIC DNA]</scope>
    <source>
        <strain evidence="3">S2</strain>
        <tissue evidence="3">Leaf</tissue>
    </source>
</reference>
<comment type="caution">
    <text evidence="3">The sequence shown here is derived from an EMBL/GenBank/DDBJ whole genome shotgun (WGS) entry which is preliminary data.</text>
</comment>
<organism evidence="3 4">
    <name type="scientific">Pyrus ussuriensis x Pyrus communis</name>
    <dbReference type="NCBI Taxonomy" id="2448454"/>
    <lineage>
        <taxon>Eukaryota</taxon>
        <taxon>Viridiplantae</taxon>
        <taxon>Streptophyta</taxon>
        <taxon>Embryophyta</taxon>
        <taxon>Tracheophyta</taxon>
        <taxon>Spermatophyta</taxon>
        <taxon>Magnoliopsida</taxon>
        <taxon>eudicotyledons</taxon>
        <taxon>Gunneridae</taxon>
        <taxon>Pentapetalae</taxon>
        <taxon>rosids</taxon>
        <taxon>fabids</taxon>
        <taxon>Rosales</taxon>
        <taxon>Rosaceae</taxon>
        <taxon>Amygdaloideae</taxon>
        <taxon>Maleae</taxon>
        <taxon>Pyrus</taxon>
    </lineage>
</organism>
<accession>A0A5N5F845</accession>
<reference evidence="3 4" key="3">
    <citation type="submission" date="2019-11" db="EMBL/GenBank/DDBJ databases">
        <title>A de novo genome assembly of a pear dwarfing rootstock.</title>
        <authorList>
            <person name="Wang F."/>
            <person name="Wang J."/>
            <person name="Li S."/>
            <person name="Zhang Y."/>
            <person name="Fang M."/>
            <person name="Ma L."/>
            <person name="Zhao Y."/>
            <person name="Jiang S."/>
        </authorList>
    </citation>
    <scope>NUCLEOTIDE SEQUENCE [LARGE SCALE GENOMIC DNA]</scope>
    <source>
        <strain evidence="3">S2</strain>
        <tissue evidence="3">Leaf</tissue>
    </source>
</reference>
<dbReference type="Proteomes" id="UP000327157">
    <property type="component" value="Chromosome 1"/>
</dbReference>
<reference evidence="4" key="2">
    <citation type="submission" date="2019-10" db="EMBL/GenBank/DDBJ databases">
        <title>A de novo genome assembly of a pear dwarfing rootstock.</title>
        <authorList>
            <person name="Wang F."/>
            <person name="Wang J."/>
            <person name="Li S."/>
            <person name="Zhang Y."/>
            <person name="Fang M."/>
            <person name="Ma L."/>
            <person name="Zhao Y."/>
            <person name="Jiang S."/>
        </authorList>
    </citation>
    <scope>NUCLEOTIDE SEQUENCE [LARGE SCALE GENOMIC DNA]</scope>
</reference>
<proteinExistence type="predicted"/>